<dbReference type="Proteomes" id="UP000247702">
    <property type="component" value="Unassembled WGS sequence"/>
</dbReference>
<dbReference type="Proteomes" id="UP000615446">
    <property type="component" value="Unassembled WGS sequence"/>
</dbReference>
<comment type="caution">
    <text evidence="2">The sequence shown here is derived from an EMBL/GenBank/DDBJ whole genome shotgun (WGS) entry which is preliminary data.</text>
</comment>
<name>A0A2Z6RKD5_9GLOM</name>
<evidence type="ECO:0000313" key="4">
    <source>
        <dbReference type="Proteomes" id="UP000247702"/>
    </source>
</evidence>
<organism evidence="2 4">
    <name type="scientific">Rhizophagus clarus</name>
    <dbReference type="NCBI Taxonomy" id="94130"/>
    <lineage>
        <taxon>Eukaryota</taxon>
        <taxon>Fungi</taxon>
        <taxon>Fungi incertae sedis</taxon>
        <taxon>Mucoromycota</taxon>
        <taxon>Glomeromycotina</taxon>
        <taxon>Glomeromycetes</taxon>
        <taxon>Glomerales</taxon>
        <taxon>Glomeraceae</taxon>
        <taxon>Rhizophagus</taxon>
    </lineage>
</organism>
<sequence>MEQPTFSQSADYLSQTDKLSDTDVISSYRKVCKKLDICQKKLQRKLKKSSSHSNQLSQKVVQRPQQSQCGGINNVSMIGDINDQLGQKEETALLYAEEKRLIRMKNILWRRMCPSIGKANKLVSQKNLVCHSPHQRKNISSEQKNCPIDVDSSSYVPVVPRYNYQVKSQTTPSQTKYSMVLIGDFIRYLTPSDIRNP</sequence>
<dbReference type="EMBL" id="BLAL01000156">
    <property type="protein sequence ID" value="GES85626.1"/>
    <property type="molecule type" value="Genomic_DNA"/>
</dbReference>
<feature type="region of interest" description="Disordered" evidence="1">
    <location>
        <begin position="46"/>
        <end position="67"/>
    </location>
</feature>
<gene>
    <name evidence="3" type="ORF">RCL2_001273000</name>
    <name evidence="2" type="ORF">RclHR1_03010012</name>
</gene>
<dbReference type="AlphaFoldDB" id="A0A2Z6RKD5"/>
<proteinExistence type="predicted"/>
<protein>
    <submittedName>
        <fullName evidence="2">Uncharacterized protein</fullName>
    </submittedName>
</protein>
<reference evidence="2 4" key="1">
    <citation type="submission" date="2017-11" db="EMBL/GenBank/DDBJ databases">
        <title>The genome of Rhizophagus clarus HR1 reveals common genetic basis of auxotrophy among arbuscular mycorrhizal fungi.</title>
        <authorList>
            <person name="Kobayashi Y."/>
        </authorList>
    </citation>
    <scope>NUCLEOTIDE SEQUENCE [LARGE SCALE GENOMIC DNA]</scope>
    <source>
        <strain evidence="2 4">HR1</strain>
    </source>
</reference>
<accession>A0A2Z6RKD5</accession>
<keyword evidence="4" id="KW-1185">Reference proteome</keyword>
<reference evidence="3" key="2">
    <citation type="submission" date="2019-10" db="EMBL/GenBank/DDBJ databases">
        <title>Conservation and host-specific expression of non-tandemly repeated heterogenous ribosome RNA gene in arbuscular mycorrhizal fungi.</title>
        <authorList>
            <person name="Maeda T."/>
            <person name="Kobayashi Y."/>
            <person name="Nakagawa T."/>
            <person name="Ezawa T."/>
            <person name="Yamaguchi K."/>
            <person name="Bino T."/>
            <person name="Nishimoto Y."/>
            <person name="Shigenobu S."/>
            <person name="Kawaguchi M."/>
        </authorList>
    </citation>
    <scope>NUCLEOTIDE SEQUENCE</scope>
    <source>
        <strain evidence="3">HR1</strain>
    </source>
</reference>
<evidence type="ECO:0000256" key="1">
    <source>
        <dbReference type="SAM" id="MobiDB-lite"/>
    </source>
</evidence>
<evidence type="ECO:0000313" key="3">
    <source>
        <dbReference type="EMBL" id="GES85626.1"/>
    </source>
</evidence>
<evidence type="ECO:0000313" key="2">
    <source>
        <dbReference type="EMBL" id="GBB97609.1"/>
    </source>
</evidence>
<dbReference type="EMBL" id="BEXD01002236">
    <property type="protein sequence ID" value="GBB97609.1"/>
    <property type="molecule type" value="Genomic_DNA"/>
</dbReference>
<feature type="compositionally biased region" description="Polar residues" evidence="1">
    <location>
        <begin position="54"/>
        <end position="67"/>
    </location>
</feature>